<dbReference type="AlphaFoldDB" id="Q82Y04"/>
<dbReference type="STRING" id="228410.NE0086"/>
<dbReference type="HOGENOM" id="CLU_063619_0_2_4"/>
<reference evidence="2 3" key="1">
    <citation type="journal article" date="2003" name="J. Bacteriol.">
        <title>Complete genome sequence of the ammonia-oxidizing bacterium and obligate chemolithoautotroph Nitrosomonas europaea.</title>
        <authorList>
            <person name="Chain P."/>
            <person name="Lamerdin J."/>
            <person name="Larimer F."/>
            <person name="Regala W."/>
            <person name="Land M."/>
            <person name="Hauser L."/>
            <person name="Hooper A."/>
            <person name="Klotz M."/>
            <person name="Norton J."/>
            <person name="Sayavedra-Soto L."/>
            <person name="Arciero D."/>
            <person name="Hommes N."/>
            <person name="Whittaker M."/>
            <person name="Arp D."/>
        </authorList>
    </citation>
    <scope>NUCLEOTIDE SEQUENCE [LARGE SCALE GENOMIC DNA]</scope>
    <source>
        <strain evidence="3">ATCC 19718 / CIP 103999 / KCTC 2705 / NBRC 14298</strain>
    </source>
</reference>
<feature type="chain" id="PRO_5004300244" description="DUF3108 domain-containing protein" evidence="1">
    <location>
        <begin position="20"/>
        <end position="241"/>
    </location>
</feature>
<evidence type="ECO:0000313" key="3">
    <source>
        <dbReference type="Proteomes" id="UP000001416"/>
    </source>
</evidence>
<dbReference type="Proteomes" id="UP000001416">
    <property type="component" value="Chromosome"/>
</dbReference>
<name>Q82Y04_NITEU</name>
<organism evidence="2 3">
    <name type="scientific">Nitrosomonas europaea (strain ATCC 19718 / CIP 103999 / KCTC 2705 / NBRC 14298)</name>
    <dbReference type="NCBI Taxonomy" id="228410"/>
    <lineage>
        <taxon>Bacteria</taxon>
        <taxon>Pseudomonadati</taxon>
        <taxon>Pseudomonadota</taxon>
        <taxon>Betaproteobacteria</taxon>
        <taxon>Nitrosomonadales</taxon>
        <taxon>Nitrosomonadaceae</taxon>
        <taxon>Nitrosomonas</taxon>
    </lineage>
</organism>
<gene>
    <name evidence="2" type="ordered locus">NE0086</name>
</gene>
<accession>Q82Y04</accession>
<dbReference type="EMBL" id="AL954747">
    <property type="protein sequence ID" value="CAD83997.1"/>
    <property type="molecule type" value="Genomic_DNA"/>
</dbReference>
<dbReference type="GeneID" id="87103300"/>
<proteinExistence type="predicted"/>
<feature type="signal peptide" evidence="1">
    <location>
        <begin position="1"/>
        <end position="19"/>
    </location>
</feature>
<dbReference type="eggNOG" id="COG3170">
    <property type="taxonomic scope" value="Bacteria"/>
</dbReference>
<evidence type="ECO:0000313" key="2">
    <source>
        <dbReference type="EMBL" id="CAD83997.1"/>
    </source>
</evidence>
<keyword evidence="3" id="KW-1185">Reference proteome</keyword>
<dbReference type="Pfam" id="PF11306">
    <property type="entry name" value="DUF3108"/>
    <property type="match status" value="1"/>
</dbReference>
<dbReference type="KEGG" id="neu:NE0086"/>
<dbReference type="OrthoDB" id="8559973at2"/>
<dbReference type="InterPro" id="IPR021457">
    <property type="entry name" value="DUF3108"/>
</dbReference>
<dbReference type="RefSeq" id="WP_011110738.1">
    <property type="nucleotide sequence ID" value="NC_004757.1"/>
</dbReference>
<evidence type="ECO:0008006" key="4">
    <source>
        <dbReference type="Google" id="ProtNLM"/>
    </source>
</evidence>
<keyword evidence="1" id="KW-0732">Signal</keyword>
<sequence length="241" mass="27719">MKLLLSIALFFWVGMVAHAENLPERIDIEYVLNGSIGQGKAHEILRVRQENGVQHYTIDSEASASGILKLIKRGSIHRHSEGTIIPHTGMKPFRFTDQRGEKPAREVEFDWSEQRIIYRRKGQEMTENLPSGTLDELSLAYHFMFTAPPRQTLVVHETDYHTLQTTRYTVTREMLDTPIGKLATIVLTKQREQNDPFKKKIWLATDHHLLPVRIISTEKHGLEVDQIVTKINYSPLVNSAR</sequence>
<evidence type="ECO:0000256" key="1">
    <source>
        <dbReference type="SAM" id="SignalP"/>
    </source>
</evidence>
<protein>
    <recommendedName>
        <fullName evidence="4">DUF3108 domain-containing protein</fullName>
    </recommendedName>
</protein>